<dbReference type="Proteomes" id="UP000053593">
    <property type="component" value="Unassembled WGS sequence"/>
</dbReference>
<accession>A0A0D0BCQ9</accession>
<dbReference type="OrthoDB" id="3054003at2759"/>
<name>A0A0D0BCQ9_9AGAR</name>
<dbReference type="HOGENOM" id="CLU_078015_0_0_1"/>
<proteinExistence type="predicted"/>
<evidence type="ECO:0000313" key="1">
    <source>
        <dbReference type="EMBL" id="KIK52276.1"/>
    </source>
</evidence>
<keyword evidence="2" id="KW-1185">Reference proteome</keyword>
<organism evidence="1 2">
    <name type="scientific">Collybiopsis luxurians FD-317 M1</name>
    <dbReference type="NCBI Taxonomy" id="944289"/>
    <lineage>
        <taxon>Eukaryota</taxon>
        <taxon>Fungi</taxon>
        <taxon>Dikarya</taxon>
        <taxon>Basidiomycota</taxon>
        <taxon>Agaricomycotina</taxon>
        <taxon>Agaricomycetes</taxon>
        <taxon>Agaricomycetidae</taxon>
        <taxon>Agaricales</taxon>
        <taxon>Marasmiineae</taxon>
        <taxon>Omphalotaceae</taxon>
        <taxon>Collybiopsis</taxon>
        <taxon>Collybiopsis luxurians</taxon>
    </lineage>
</organism>
<sequence>MSTTSQSLVTAPRFPKAKQLVGEDNWREYKREVLLTVQSRSLMGYLSGTIPQPSSTHLTTSPTYIYSTTPLPEEWSARDAITKSVIVTNIADPVGLGVDETKNSASIWKGLVDKFKKWNKQKIKLADDALRKCIYDPKTPMEEHEKKMCNLLKRLHNAGGTCTDEQFRLIVIASVPKEWKPDVQNVPGTDSESAFTFLHALYLEKRQEVDEEERDLKRVKALMAKYPEVYAAAAQSTQSGHTKARCWASGGGMEGKAPKWWQSKTDGTNTNVAMMDTQVNAIETNLDPSELYVLAAIDAEIPNTNKPSNLYMFKASGTTEDKSLPF</sequence>
<dbReference type="EMBL" id="KN834845">
    <property type="protein sequence ID" value="KIK52276.1"/>
    <property type="molecule type" value="Genomic_DNA"/>
</dbReference>
<evidence type="ECO:0000313" key="2">
    <source>
        <dbReference type="Proteomes" id="UP000053593"/>
    </source>
</evidence>
<protein>
    <submittedName>
        <fullName evidence="1">Uncharacterized protein</fullName>
    </submittedName>
</protein>
<gene>
    <name evidence="1" type="ORF">GYMLUDRAFT_251322</name>
</gene>
<reference evidence="1 2" key="1">
    <citation type="submission" date="2014-04" db="EMBL/GenBank/DDBJ databases">
        <title>Evolutionary Origins and Diversification of the Mycorrhizal Mutualists.</title>
        <authorList>
            <consortium name="DOE Joint Genome Institute"/>
            <consortium name="Mycorrhizal Genomics Consortium"/>
            <person name="Kohler A."/>
            <person name="Kuo A."/>
            <person name="Nagy L.G."/>
            <person name="Floudas D."/>
            <person name="Copeland A."/>
            <person name="Barry K.W."/>
            <person name="Cichocki N."/>
            <person name="Veneault-Fourrey C."/>
            <person name="LaButti K."/>
            <person name="Lindquist E.A."/>
            <person name="Lipzen A."/>
            <person name="Lundell T."/>
            <person name="Morin E."/>
            <person name="Murat C."/>
            <person name="Riley R."/>
            <person name="Ohm R."/>
            <person name="Sun H."/>
            <person name="Tunlid A."/>
            <person name="Henrissat B."/>
            <person name="Grigoriev I.V."/>
            <person name="Hibbett D.S."/>
            <person name="Martin F."/>
        </authorList>
    </citation>
    <scope>NUCLEOTIDE SEQUENCE [LARGE SCALE GENOMIC DNA]</scope>
    <source>
        <strain evidence="1 2">FD-317 M1</strain>
    </source>
</reference>
<dbReference type="Pfam" id="PF14223">
    <property type="entry name" value="Retrotran_gag_2"/>
    <property type="match status" value="1"/>
</dbReference>
<dbReference type="AlphaFoldDB" id="A0A0D0BCQ9"/>